<dbReference type="Proteomes" id="UP000177876">
    <property type="component" value="Unassembled WGS sequence"/>
</dbReference>
<name>A0A1F2WIY0_9ACTN</name>
<feature type="region of interest" description="Disordered" evidence="1">
    <location>
        <begin position="1"/>
        <end position="29"/>
    </location>
</feature>
<accession>A0A1F2WIY0</accession>
<reference evidence="2 3" key="1">
    <citation type="journal article" date="2016" name="Nat. Commun.">
        <title>Thousands of microbial genomes shed light on interconnected biogeochemical processes in an aquifer system.</title>
        <authorList>
            <person name="Anantharaman K."/>
            <person name="Brown C.T."/>
            <person name="Hug L.A."/>
            <person name="Sharon I."/>
            <person name="Castelle C.J."/>
            <person name="Probst A.J."/>
            <person name="Thomas B.C."/>
            <person name="Singh A."/>
            <person name="Wilkins M.J."/>
            <person name="Karaoz U."/>
            <person name="Brodie E.L."/>
            <person name="Williams K.H."/>
            <person name="Hubbard S.S."/>
            <person name="Banfield J.F."/>
        </authorList>
    </citation>
    <scope>NUCLEOTIDE SEQUENCE [LARGE SCALE GENOMIC DNA]</scope>
</reference>
<evidence type="ECO:0000256" key="1">
    <source>
        <dbReference type="SAM" id="MobiDB-lite"/>
    </source>
</evidence>
<feature type="compositionally biased region" description="Polar residues" evidence="1">
    <location>
        <begin position="1"/>
        <end position="10"/>
    </location>
</feature>
<organism evidence="2 3">
    <name type="scientific">Candidatus Solincola sediminis</name>
    <dbReference type="NCBI Taxonomy" id="1797199"/>
    <lineage>
        <taxon>Bacteria</taxon>
        <taxon>Bacillati</taxon>
        <taxon>Actinomycetota</taxon>
        <taxon>Candidatus Geothermincolia</taxon>
        <taxon>Candidatus Geothermincolales</taxon>
        <taxon>Candidatus Geothermincolaceae</taxon>
        <taxon>Candidatus Solincola</taxon>
    </lineage>
</organism>
<evidence type="ECO:0000313" key="3">
    <source>
        <dbReference type="Proteomes" id="UP000177876"/>
    </source>
</evidence>
<protein>
    <submittedName>
        <fullName evidence="2">Uncharacterized protein</fullName>
    </submittedName>
</protein>
<proteinExistence type="predicted"/>
<dbReference type="EMBL" id="MELK01000040">
    <property type="protein sequence ID" value="OFW56835.1"/>
    <property type="molecule type" value="Genomic_DNA"/>
</dbReference>
<feature type="compositionally biased region" description="Basic and acidic residues" evidence="1">
    <location>
        <begin position="14"/>
        <end position="29"/>
    </location>
</feature>
<feature type="region of interest" description="Disordered" evidence="1">
    <location>
        <begin position="86"/>
        <end position="113"/>
    </location>
</feature>
<evidence type="ECO:0000313" key="2">
    <source>
        <dbReference type="EMBL" id="OFW56835.1"/>
    </source>
</evidence>
<sequence length="113" mass="12663">MPRGTSQARSSAKKPADKKKEEVLEEDAAKSECVGCPLARAFGLCENACSMFGNIDINEFFLHMANARKEIMMGLKTLLDEAIRIEDERSERRQDASGKKSRGQDQLREISIE</sequence>
<dbReference type="STRING" id="1797197.A2Y75_06630"/>
<comment type="caution">
    <text evidence="2">The sequence shown here is derived from an EMBL/GenBank/DDBJ whole genome shotgun (WGS) entry which is preliminary data.</text>
</comment>
<gene>
    <name evidence="2" type="ORF">A2Y75_06630</name>
</gene>
<dbReference type="AlphaFoldDB" id="A0A1F2WIY0"/>